<dbReference type="RefSeq" id="WP_144728306.1">
    <property type="nucleotide sequence ID" value="NZ_ML675578.1"/>
</dbReference>
<keyword evidence="3" id="KW-1185">Reference proteome</keyword>
<name>A0A557SYN4_9ARCH</name>
<evidence type="ECO:0000256" key="1">
    <source>
        <dbReference type="SAM" id="MobiDB-lite"/>
    </source>
</evidence>
<feature type="compositionally biased region" description="Polar residues" evidence="1">
    <location>
        <begin position="57"/>
        <end position="79"/>
    </location>
</feature>
<comment type="caution">
    <text evidence="2">The sequence shown here is derived from an EMBL/GenBank/DDBJ whole genome shotgun (WGS) entry which is preliminary data.</text>
</comment>
<dbReference type="AlphaFoldDB" id="A0A557SYN4"/>
<dbReference type="Proteomes" id="UP000315289">
    <property type="component" value="Unassembled WGS sequence"/>
</dbReference>
<protein>
    <submittedName>
        <fullName evidence="2">Uncharacterized protein</fullName>
    </submittedName>
</protein>
<organism evidence="2 3">
    <name type="scientific">Candidatus Nitrosocosmicus arcticus</name>
    <dbReference type="NCBI Taxonomy" id="2035267"/>
    <lineage>
        <taxon>Archaea</taxon>
        <taxon>Nitrososphaerota</taxon>
        <taxon>Nitrososphaeria</taxon>
        <taxon>Nitrososphaerales</taxon>
        <taxon>Nitrososphaeraceae</taxon>
        <taxon>Candidatus Nitrosocosmicus</taxon>
    </lineage>
</organism>
<dbReference type="EMBL" id="VOAH01000001">
    <property type="protein sequence ID" value="TVP41719.1"/>
    <property type="molecule type" value="Genomic_DNA"/>
</dbReference>
<accession>A0A557SYN4</accession>
<dbReference type="OrthoDB" id="12940at2157"/>
<reference evidence="2 3" key="1">
    <citation type="journal article" date="2019" name="Front. Microbiol.">
        <title>Ammonia Oxidation by the Arctic Terrestrial Thaumarchaeote Candidatus Nitrosocosmicus arcticus Is Stimulated by Increasing Temperatures.</title>
        <authorList>
            <person name="Alves R.J.E."/>
            <person name="Kerou M."/>
            <person name="Zappe A."/>
            <person name="Bittner R."/>
            <person name="Abby S.S."/>
            <person name="Schmidt H.A."/>
            <person name="Pfeifer K."/>
            <person name="Schleper C."/>
        </authorList>
    </citation>
    <scope>NUCLEOTIDE SEQUENCE [LARGE SCALE GENOMIC DNA]</scope>
    <source>
        <strain evidence="2 3">Kfb</strain>
    </source>
</reference>
<feature type="region of interest" description="Disordered" evidence="1">
    <location>
        <begin position="29"/>
        <end position="79"/>
    </location>
</feature>
<evidence type="ECO:0000313" key="2">
    <source>
        <dbReference type="EMBL" id="TVP41719.1"/>
    </source>
</evidence>
<evidence type="ECO:0000313" key="3">
    <source>
        <dbReference type="Proteomes" id="UP000315289"/>
    </source>
</evidence>
<feature type="compositionally biased region" description="Basic and acidic residues" evidence="1">
    <location>
        <begin position="35"/>
        <end position="47"/>
    </location>
</feature>
<proteinExistence type="predicted"/>
<sequence>MNKKIQVSILSIFIAAALIGSVAAVGNNMAFAGGNDHDDDKEKDKKSHHDGKKRTSNEALQGIGQSTETAQLSECGSGNDTTASCNNVALSFNLNDGNNALGQQ</sequence>
<gene>
    <name evidence="2" type="ORF">NARC_10125</name>
</gene>